<sequence>MCACNIVEQILSGFSSTMRPLYQKLLTSNYLDIRSVDELDPLCEHFTFNEETGDLEFSHSSFGYTSTDLTLYFGRSSCRKYHLTPKTASECMAKVPDKDVYPEAPSHYTYVAHRRGFFKGPMLTAYDELKGTQDVANMLRQEAEVCEQLQAHPHPNVIRYYGCSTRRGRIVGLLFERYPFTLEQYLSDHKDELDLELGFKEIRDGVHHLHTLSLAHNDIKPQNIMVSANGTWILIDLGSCLPFGASLTSAGTSGWYDDSWTTSEQHHDEIALDKLWSWLKSFLVESTS</sequence>
<evidence type="ECO:0000313" key="3">
    <source>
        <dbReference type="Proteomes" id="UP000799436"/>
    </source>
</evidence>
<dbReference type="Gene3D" id="1.10.510.10">
    <property type="entry name" value="Transferase(Phosphotransferase) domain 1"/>
    <property type="match status" value="1"/>
</dbReference>
<dbReference type="InterPro" id="IPR008271">
    <property type="entry name" value="Ser/Thr_kinase_AS"/>
</dbReference>
<dbReference type="GO" id="GO:0051082">
    <property type="term" value="F:unfolded protein binding"/>
    <property type="evidence" value="ECO:0007669"/>
    <property type="project" value="TreeGrafter"/>
</dbReference>
<dbReference type="GO" id="GO:0070059">
    <property type="term" value="P:intrinsic apoptotic signaling pathway in response to endoplasmic reticulum stress"/>
    <property type="evidence" value="ECO:0007669"/>
    <property type="project" value="TreeGrafter"/>
</dbReference>
<evidence type="ECO:0000259" key="1">
    <source>
        <dbReference type="PROSITE" id="PS50011"/>
    </source>
</evidence>
<dbReference type="OrthoDB" id="4062651at2759"/>
<dbReference type="CDD" id="cd00180">
    <property type="entry name" value="PKc"/>
    <property type="match status" value="1"/>
</dbReference>
<dbReference type="InterPro" id="IPR011009">
    <property type="entry name" value="Kinase-like_dom_sf"/>
</dbReference>
<dbReference type="PANTHER" id="PTHR13954:SF6">
    <property type="entry name" value="NON-SPECIFIC SERINE_THREONINE PROTEIN KINASE"/>
    <property type="match status" value="1"/>
</dbReference>
<keyword evidence="3" id="KW-1185">Reference proteome</keyword>
<dbReference type="SMART" id="SM00220">
    <property type="entry name" value="S_TKc"/>
    <property type="match status" value="1"/>
</dbReference>
<dbReference type="GO" id="GO:1990604">
    <property type="term" value="C:IRE1-TRAF2-ASK1 complex"/>
    <property type="evidence" value="ECO:0007669"/>
    <property type="project" value="TreeGrafter"/>
</dbReference>
<dbReference type="GO" id="GO:0036498">
    <property type="term" value="P:IRE1-mediated unfolded protein response"/>
    <property type="evidence" value="ECO:0007669"/>
    <property type="project" value="TreeGrafter"/>
</dbReference>
<dbReference type="InterPro" id="IPR045133">
    <property type="entry name" value="IRE1/2-like"/>
</dbReference>
<protein>
    <submittedName>
        <fullName evidence="2">Kinase-like protein</fullName>
    </submittedName>
</protein>
<dbReference type="GO" id="GO:0004521">
    <property type="term" value="F:RNA endonuclease activity"/>
    <property type="evidence" value="ECO:0007669"/>
    <property type="project" value="InterPro"/>
</dbReference>
<dbReference type="PROSITE" id="PS50011">
    <property type="entry name" value="PROTEIN_KINASE_DOM"/>
    <property type="match status" value="1"/>
</dbReference>
<evidence type="ECO:0000313" key="2">
    <source>
        <dbReference type="EMBL" id="KAF2772143.1"/>
    </source>
</evidence>
<keyword evidence="2" id="KW-0808">Transferase</keyword>
<dbReference type="Pfam" id="PF00069">
    <property type="entry name" value="Pkinase"/>
    <property type="match status" value="1"/>
</dbReference>
<dbReference type="PANTHER" id="PTHR13954">
    <property type="entry name" value="IRE1-RELATED"/>
    <property type="match status" value="1"/>
</dbReference>
<gene>
    <name evidence="2" type="ORF">EJ03DRAFT_214086</name>
</gene>
<dbReference type="GO" id="GO:0004674">
    <property type="term" value="F:protein serine/threonine kinase activity"/>
    <property type="evidence" value="ECO:0007669"/>
    <property type="project" value="InterPro"/>
</dbReference>
<dbReference type="InterPro" id="IPR000719">
    <property type="entry name" value="Prot_kinase_dom"/>
</dbReference>
<dbReference type="PROSITE" id="PS00108">
    <property type="entry name" value="PROTEIN_KINASE_ST"/>
    <property type="match status" value="1"/>
</dbReference>
<dbReference type="AlphaFoldDB" id="A0A6G1LGR3"/>
<name>A0A6G1LGR3_9PEZI</name>
<reference evidence="2" key="1">
    <citation type="journal article" date="2020" name="Stud. Mycol.">
        <title>101 Dothideomycetes genomes: a test case for predicting lifestyles and emergence of pathogens.</title>
        <authorList>
            <person name="Haridas S."/>
            <person name="Albert R."/>
            <person name="Binder M."/>
            <person name="Bloem J."/>
            <person name="Labutti K."/>
            <person name="Salamov A."/>
            <person name="Andreopoulos B."/>
            <person name="Baker S."/>
            <person name="Barry K."/>
            <person name="Bills G."/>
            <person name="Bluhm B."/>
            <person name="Cannon C."/>
            <person name="Castanera R."/>
            <person name="Culley D."/>
            <person name="Daum C."/>
            <person name="Ezra D."/>
            <person name="Gonzalez J."/>
            <person name="Henrissat B."/>
            <person name="Kuo A."/>
            <person name="Liang C."/>
            <person name="Lipzen A."/>
            <person name="Lutzoni F."/>
            <person name="Magnuson J."/>
            <person name="Mondo S."/>
            <person name="Nolan M."/>
            <person name="Ohm R."/>
            <person name="Pangilinan J."/>
            <person name="Park H.-J."/>
            <person name="Ramirez L."/>
            <person name="Alfaro M."/>
            <person name="Sun H."/>
            <person name="Tritt A."/>
            <person name="Yoshinaga Y."/>
            <person name="Zwiers L.-H."/>
            <person name="Turgeon B."/>
            <person name="Goodwin S."/>
            <person name="Spatafora J."/>
            <person name="Crous P."/>
            <person name="Grigoriev I."/>
        </authorList>
    </citation>
    <scope>NUCLEOTIDE SEQUENCE</scope>
    <source>
        <strain evidence="2">CBS 116005</strain>
    </source>
</reference>
<dbReference type="GO" id="GO:0005524">
    <property type="term" value="F:ATP binding"/>
    <property type="evidence" value="ECO:0007669"/>
    <property type="project" value="InterPro"/>
</dbReference>
<dbReference type="SUPFAM" id="SSF56112">
    <property type="entry name" value="Protein kinase-like (PK-like)"/>
    <property type="match status" value="1"/>
</dbReference>
<accession>A0A6G1LGR3</accession>
<dbReference type="EMBL" id="ML995816">
    <property type="protein sequence ID" value="KAF2772143.1"/>
    <property type="molecule type" value="Genomic_DNA"/>
</dbReference>
<proteinExistence type="predicted"/>
<keyword evidence="2" id="KW-0418">Kinase</keyword>
<feature type="domain" description="Protein kinase" evidence="1">
    <location>
        <begin position="46"/>
        <end position="288"/>
    </location>
</feature>
<organism evidence="2 3">
    <name type="scientific">Teratosphaeria nubilosa</name>
    <dbReference type="NCBI Taxonomy" id="161662"/>
    <lineage>
        <taxon>Eukaryota</taxon>
        <taxon>Fungi</taxon>
        <taxon>Dikarya</taxon>
        <taxon>Ascomycota</taxon>
        <taxon>Pezizomycotina</taxon>
        <taxon>Dothideomycetes</taxon>
        <taxon>Dothideomycetidae</taxon>
        <taxon>Mycosphaerellales</taxon>
        <taxon>Teratosphaeriaceae</taxon>
        <taxon>Teratosphaeria</taxon>
    </lineage>
</organism>
<dbReference type="Proteomes" id="UP000799436">
    <property type="component" value="Unassembled WGS sequence"/>
</dbReference>